<evidence type="ECO:0000256" key="2">
    <source>
        <dbReference type="ARBA" id="ARBA00022729"/>
    </source>
</evidence>
<organism evidence="8 9">
    <name type="scientific">Consotaella salsifontis</name>
    <dbReference type="NCBI Taxonomy" id="1365950"/>
    <lineage>
        <taxon>Bacteria</taxon>
        <taxon>Pseudomonadati</taxon>
        <taxon>Pseudomonadota</taxon>
        <taxon>Alphaproteobacteria</taxon>
        <taxon>Hyphomicrobiales</taxon>
        <taxon>Aurantimonadaceae</taxon>
        <taxon>Consotaella</taxon>
    </lineage>
</organism>
<feature type="domain" description="Outer membrane protein beta-barrel" evidence="7">
    <location>
        <begin position="31"/>
        <end position="237"/>
    </location>
</feature>
<sequence length="238" mass="25214">MKRIALLLASTAFVTPAFAADIVMQEPPAPAPVYEAAPAYTWTGFYVGGQLGGAFGGDMFDNSGDDASLIGGAHVGYDYQMDNFVFGGVIDISGLDASSRQTFDIDVNGDDVTDGSVSSKTDINFLATARLKAGFAWDRAMIYGTGGLAYANVDTSVGNSLYDAGYRVRGDDDDFGYVVGGGVDFLATKNISVGVEYLYTNLGSNDFDVDAPGVDADFSTSKDLDFHTVWAKASYRFN</sequence>
<dbReference type="Pfam" id="PF13505">
    <property type="entry name" value="OMP_b-brl"/>
    <property type="match status" value="1"/>
</dbReference>
<keyword evidence="3" id="KW-0472">Membrane</keyword>
<dbReference type="InterPro" id="IPR051692">
    <property type="entry name" value="OMP-like"/>
</dbReference>
<dbReference type="AlphaFoldDB" id="A0A1T4NMF1"/>
<comment type="similarity">
    <text evidence="5">Belongs to the Omp25/RopB family.</text>
</comment>
<evidence type="ECO:0000256" key="5">
    <source>
        <dbReference type="ARBA" id="ARBA00038306"/>
    </source>
</evidence>
<keyword evidence="2 6" id="KW-0732">Signal</keyword>
<proteinExistence type="inferred from homology"/>
<evidence type="ECO:0000256" key="6">
    <source>
        <dbReference type="SAM" id="SignalP"/>
    </source>
</evidence>
<dbReference type="InterPro" id="IPR027385">
    <property type="entry name" value="Beta-barrel_OMP"/>
</dbReference>
<evidence type="ECO:0000256" key="1">
    <source>
        <dbReference type="ARBA" id="ARBA00004442"/>
    </source>
</evidence>
<dbReference type="STRING" id="1365950.SAMN05428963_10399"/>
<feature type="signal peptide" evidence="6">
    <location>
        <begin position="1"/>
        <end position="19"/>
    </location>
</feature>
<dbReference type="PANTHER" id="PTHR34001">
    <property type="entry name" value="BLL7405 PROTEIN"/>
    <property type="match status" value="1"/>
</dbReference>
<dbReference type="Proteomes" id="UP000190135">
    <property type="component" value="Unassembled WGS sequence"/>
</dbReference>
<dbReference type="InterPro" id="IPR011250">
    <property type="entry name" value="OMP/PagP_B-barrel"/>
</dbReference>
<name>A0A1T4NMF1_9HYPH</name>
<evidence type="ECO:0000259" key="7">
    <source>
        <dbReference type="Pfam" id="PF13505"/>
    </source>
</evidence>
<evidence type="ECO:0000256" key="3">
    <source>
        <dbReference type="ARBA" id="ARBA00023136"/>
    </source>
</evidence>
<dbReference type="GO" id="GO:0009279">
    <property type="term" value="C:cell outer membrane"/>
    <property type="evidence" value="ECO:0007669"/>
    <property type="project" value="UniProtKB-SubCell"/>
</dbReference>
<keyword evidence="4" id="KW-0998">Cell outer membrane</keyword>
<dbReference type="RefSeq" id="WP_078707219.1">
    <property type="nucleotide sequence ID" value="NZ_FUXL01000003.1"/>
</dbReference>
<evidence type="ECO:0000256" key="4">
    <source>
        <dbReference type="ARBA" id="ARBA00023237"/>
    </source>
</evidence>
<feature type="chain" id="PRO_5012413912" evidence="6">
    <location>
        <begin position="20"/>
        <end position="238"/>
    </location>
</feature>
<evidence type="ECO:0000313" key="9">
    <source>
        <dbReference type="Proteomes" id="UP000190135"/>
    </source>
</evidence>
<protein>
    <submittedName>
        <fullName evidence="8">Outer membrane immunogenic protein</fullName>
    </submittedName>
</protein>
<evidence type="ECO:0000313" key="8">
    <source>
        <dbReference type="EMBL" id="SJZ80491.1"/>
    </source>
</evidence>
<keyword evidence="9" id="KW-1185">Reference proteome</keyword>
<dbReference type="SUPFAM" id="SSF56925">
    <property type="entry name" value="OMPA-like"/>
    <property type="match status" value="1"/>
</dbReference>
<accession>A0A1T4NMF1</accession>
<dbReference type="Gene3D" id="2.40.160.20">
    <property type="match status" value="1"/>
</dbReference>
<dbReference type="EMBL" id="FUXL01000003">
    <property type="protein sequence ID" value="SJZ80491.1"/>
    <property type="molecule type" value="Genomic_DNA"/>
</dbReference>
<dbReference type="PANTHER" id="PTHR34001:SF3">
    <property type="entry name" value="BLL7405 PROTEIN"/>
    <property type="match status" value="1"/>
</dbReference>
<dbReference type="OrthoDB" id="7916126at2"/>
<gene>
    <name evidence="8" type="ORF">SAMN05428963_10399</name>
</gene>
<comment type="subcellular location">
    <subcellularLocation>
        <location evidence="1">Cell outer membrane</location>
    </subcellularLocation>
</comment>
<reference evidence="8 9" key="1">
    <citation type="submission" date="2017-02" db="EMBL/GenBank/DDBJ databases">
        <authorList>
            <person name="Peterson S.W."/>
        </authorList>
    </citation>
    <scope>NUCLEOTIDE SEQUENCE [LARGE SCALE GENOMIC DNA]</scope>
    <source>
        <strain evidence="8 9">USBA 369</strain>
    </source>
</reference>